<dbReference type="AlphaFoldDB" id="A0A1D9G9E3"/>
<dbReference type="Proteomes" id="UP000176944">
    <property type="component" value="Chromosome"/>
</dbReference>
<protein>
    <submittedName>
        <fullName evidence="1">Uncharacterized protein</fullName>
    </submittedName>
</protein>
<organism evidence="1 2">
    <name type="scientific">Moorena producens (strain JHB)</name>
    <dbReference type="NCBI Taxonomy" id="1454205"/>
    <lineage>
        <taxon>Bacteria</taxon>
        <taxon>Bacillati</taxon>
        <taxon>Cyanobacteriota</taxon>
        <taxon>Cyanophyceae</taxon>
        <taxon>Coleofasciculales</taxon>
        <taxon>Coleofasciculaceae</taxon>
        <taxon>Moorena</taxon>
    </lineage>
</organism>
<reference evidence="2" key="1">
    <citation type="submission" date="2016-10" db="EMBL/GenBank/DDBJ databases">
        <title>Comparative genomics uncovers the prolific and rare metabolic potential of the cyanobacterial genus Moorea.</title>
        <authorList>
            <person name="Leao T."/>
            <person name="Castelao G."/>
            <person name="Korobeynikov A."/>
            <person name="Monroe E.A."/>
            <person name="Podell S."/>
            <person name="Glukhov E."/>
            <person name="Allen E."/>
            <person name="Gerwick W.H."/>
            <person name="Gerwick L."/>
        </authorList>
    </citation>
    <scope>NUCLEOTIDE SEQUENCE [LARGE SCALE GENOMIC DNA]</scope>
    <source>
        <strain evidence="2">JHB</strain>
    </source>
</reference>
<proteinExistence type="predicted"/>
<name>A0A1D9G9E3_MOOP1</name>
<evidence type="ECO:0000313" key="2">
    <source>
        <dbReference type="Proteomes" id="UP000176944"/>
    </source>
</evidence>
<accession>A0A1D9G9E3</accession>
<gene>
    <name evidence="1" type="ORF">BJP36_34305</name>
</gene>
<sequence length="95" mass="10961">MKIENLDNLQEINTEEFSSLQGGRMIQHPMDIRDMVDIKGIEDLKIAPHRPMPEPKPQPKPPIIARPIPRPHPFPCYYPLPPKCGPVHPYCYVQL</sequence>
<dbReference type="EMBL" id="CP017708">
    <property type="protein sequence ID" value="AOY84247.1"/>
    <property type="molecule type" value="Genomic_DNA"/>
</dbReference>
<evidence type="ECO:0000313" key="1">
    <source>
        <dbReference type="EMBL" id="AOY84247.1"/>
    </source>
</evidence>